<dbReference type="EMBL" id="JAMFTS010000001">
    <property type="protein sequence ID" value="KAJ4804186.1"/>
    <property type="molecule type" value="Genomic_DNA"/>
</dbReference>
<evidence type="ECO:0000256" key="4">
    <source>
        <dbReference type="ARBA" id="ARBA00022833"/>
    </source>
</evidence>
<dbReference type="Proteomes" id="UP001140206">
    <property type="component" value="Chromosome 2"/>
</dbReference>
<dbReference type="Proteomes" id="UP001140206">
    <property type="component" value="Chromosome 3"/>
</dbReference>
<dbReference type="EMBL" id="JAMFTS010000002">
    <property type="protein sequence ID" value="KAJ4783497.1"/>
    <property type="molecule type" value="Genomic_DNA"/>
</dbReference>
<evidence type="ECO:0000313" key="14">
    <source>
        <dbReference type="EMBL" id="KAJ4804186.1"/>
    </source>
</evidence>
<dbReference type="GO" id="GO:0000976">
    <property type="term" value="F:transcription cis-regulatory region binding"/>
    <property type="evidence" value="ECO:0007669"/>
    <property type="project" value="TreeGrafter"/>
</dbReference>
<keyword evidence="15" id="KW-1185">Reference proteome</keyword>
<dbReference type="GO" id="GO:0003700">
    <property type="term" value="F:DNA-binding transcription factor activity"/>
    <property type="evidence" value="ECO:0007669"/>
    <property type="project" value="InterPro"/>
</dbReference>
<evidence type="ECO:0000256" key="1">
    <source>
        <dbReference type="ARBA" id="ARBA00022723"/>
    </source>
</evidence>
<evidence type="ECO:0000313" key="11">
    <source>
        <dbReference type="EMBL" id="KAJ4775167.1"/>
    </source>
</evidence>
<keyword evidence="4" id="KW-0862">Zinc</keyword>
<dbReference type="PANTHER" id="PTHR45988:SF18">
    <property type="entry name" value="C2H2-TYPE ZINC FINGER FAMILY PROTEIN"/>
    <property type="match status" value="1"/>
</dbReference>
<dbReference type="SUPFAM" id="SSF57667">
    <property type="entry name" value="beta-beta-alpha zinc fingers"/>
    <property type="match status" value="2"/>
</dbReference>
<dbReference type="GO" id="GO:0008270">
    <property type="term" value="F:zinc ion binding"/>
    <property type="evidence" value="ECO:0007669"/>
    <property type="project" value="UniProtKB-KW"/>
</dbReference>
<dbReference type="InterPro" id="IPR036236">
    <property type="entry name" value="Znf_C2H2_sf"/>
</dbReference>
<gene>
    <name evidence="10" type="ORF">LUZ62_001082</name>
    <name evidence="9" type="ORF">LUZ62_013952</name>
    <name evidence="14" type="ORF">LUZ62_016752</name>
    <name evidence="13" type="ORF">LUZ62_034743</name>
    <name evidence="11" type="ORF">LUZ62_059424</name>
    <name evidence="12" type="ORF">LUZ62_060961</name>
</gene>
<protein>
    <submittedName>
        <fullName evidence="11">Zinc finger family protein</fullName>
    </submittedName>
</protein>
<evidence type="ECO:0000313" key="10">
    <source>
        <dbReference type="EMBL" id="KAJ4733745.1"/>
    </source>
</evidence>
<accession>A0AAV8E8M9</accession>
<keyword evidence="3 7" id="KW-0863">Zinc-finger</keyword>
<dbReference type="SMART" id="SM00355">
    <property type="entry name" value="ZnF_C2H2"/>
    <property type="match status" value="3"/>
</dbReference>
<dbReference type="PANTHER" id="PTHR45988">
    <property type="entry name" value="C2H2 TYPE ZINC FINGER TRANSCRIPTION FACTOR FAMILY-RELATED"/>
    <property type="match status" value="1"/>
</dbReference>
<evidence type="ECO:0000313" key="9">
    <source>
        <dbReference type="EMBL" id="KAJ4730513.1"/>
    </source>
</evidence>
<keyword evidence="1" id="KW-0479">Metal-binding</keyword>
<dbReference type="EMBL" id="JAMFTS010000003">
    <property type="protein sequence ID" value="KAJ4775167.1"/>
    <property type="molecule type" value="Genomic_DNA"/>
</dbReference>
<feature type="domain" description="C2H2-type" evidence="8">
    <location>
        <begin position="92"/>
        <end position="114"/>
    </location>
</feature>
<comment type="caution">
    <text evidence="11">The sequence shown here is derived from an EMBL/GenBank/DDBJ whole genome shotgun (WGS) entry which is preliminary data.</text>
</comment>
<feature type="domain" description="C2H2-type" evidence="8">
    <location>
        <begin position="256"/>
        <end position="283"/>
    </location>
</feature>
<sequence length="299" mass="34056">MEELQKAYFHGFKNPPSFAELKKEFYQPVLSDIRDRHRSPPLTERELPTQTVQCGLLCLSTSPVPLLQELPSTSSRDEPTIEHQMISSKPKFECPECHKKFTRDKAMFGHMRIHPERGHKVFRKCSASKPKPEQDSYTDRLLSRSWGVTGKRGRKPLLEKDSADVATAYILMGMSRGSFDMCENKKSRTDEFDLVDEKKHVCETCNKSFPSHQALGGHRSSHRKERHNMVLLVELAALKSGEVQVGAKRKVKSGTHECEICGRSFDTGQELGGHKRAHYKKDPIVISEVPDDQTTLHLF</sequence>
<feature type="domain" description="C2H2-type" evidence="8">
    <location>
        <begin position="200"/>
        <end position="227"/>
    </location>
</feature>
<evidence type="ECO:0000256" key="5">
    <source>
        <dbReference type="ARBA" id="ARBA00023015"/>
    </source>
</evidence>
<keyword evidence="5" id="KW-0805">Transcription regulation</keyword>
<proteinExistence type="predicted"/>
<dbReference type="Gene3D" id="3.30.160.60">
    <property type="entry name" value="Classic Zinc Finger"/>
    <property type="match status" value="2"/>
</dbReference>
<dbReference type="InterPro" id="IPR013087">
    <property type="entry name" value="Znf_C2H2_type"/>
</dbReference>
<keyword evidence="2" id="KW-0677">Repeat</keyword>
<dbReference type="PROSITE" id="PS50157">
    <property type="entry name" value="ZINC_FINGER_C2H2_2"/>
    <property type="match status" value="3"/>
</dbReference>
<name>A0AAV8E8M9_9POAL</name>
<evidence type="ECO:0000313" key="12">
    <source>
        <dbReference type="EMBL" id="KAJ4776704.1"/>
    </source>
</evidence>
<evidence type="ECO:0000313" key="15">
    <source>
        <dbReference type="Proteomes" id="UP001140206"/>
    </source>
</evidence>
<dbReference type="EMBL" id="JAMFTS010000003">
    <property type="protein sequence ID" value="KAJ4776704.1"/>
    <property type="molecule type" value="Genomic_DNA"/>
</dbReference>
<dbReference type="Pfam" id="PF13912">
    <property type="entry name" value="zf-C2H2_6"/>
    <property type="match status" value="3"/>
</dbReference>
<dbReference type="Proteomes" id="UP001140206">
    <property type="component" value="Chromosome 1"/>
</dbReference>
<dbReference type="EMBL" id="JAMFTS010005314">
    <property type="protein sequence ID" value="KAJ4733745.1"/>
    <property type="molecule type" value="Genomic_DNA"/>
</dbReference>
<dbReference type="EMBL" id="JAMFTS010008276">
    <property type="protein sequence ID" value="KAJ4730513.1"/>
    <property type="molecule type" value="Genomic_DNA"/>
</dbReference>
<evidence type="ECO:0000259" key="8">
    <source>
        <dbReference type="PROSITE" id="PS50157"/>
    </source>
</evidence>
<reference evidence="11" key="1">
    <citation type="submission" date="2022-08" db="EMBL/GenBank/DDBJ databases">
        <authorList>
            <person name="Marques A."/>
        </authorList>
    </citation>
    <scope>NUCLEOTIDE SEQUENCE</scope>
    <source>
        <strain evidence="11">RhyPub2mFocal</strain>
        <tissue evidence="11">Leaves</tissue>
    </source>
</reference>
<dbReference type="InterPro" id="IPR044653">
    <property type="entry name" value="AZF1/2/3-like"/>
</dbReference>
<organism evidence="11 15">
    <name type="scientific">Rhynchospora pubera</name>
    <dbReference type="NCBI Taxonomy" id="906938"/>
    <lineage>
        <taxon>Eukaryota</taxon>
        <taxon>Viridiplantae</taxon>
        <taxon>Streptophyta</taxon>
        <taxon>Embryophyta</taxon>
        <taxon>Tracheophyta</taxon>
        <taxon>Spermatophyta</taxon>
        <taxon>Magnoliopsida</taxon>
        <taxon>Liliopsida</taxon>
        <taxon>Poales</taxon>
        <taxon>Cyperaceae</taxon>
        <taxon>Cyperoideae</taxon>
        <taxon>Rhynchosporeae</taxon>
        <taxon>Rhynchospora</taxon>
    </lineage>
</organism>
<dbReference type="AlphaFoldDB" id="A0AAV8E8M9"/>
<dbReference type="GO" id="GO:0005634">
    <property type="term" value="C:nucleus"/>
    <property type="evidence" value="ECO:0007669"/>
    <property type="project" value="TreeGrafter"/>
</dbReference>
<evidence type="ECO:0000313" key="13">
    <source>
        <dbReference type="EMBL" id="KAJ4783497.1"/>
    </source>
</evidence>
<evidence type="ECO:0000256" key="7">
    <source>
        <dbReference type="PROSITE-ProRule" id="PRU00042"/>
    </source>
</evidence>
<keyword evidence="6" id="KW-0804">Transcription</keyword>
<evidence type="ECO:0000256" key="3">
    <source>
        <dbReference type="ARBA" id="ARBA00022771"/>
    </source>
</evidence>
<evidence type="ECO:0000256" key="2">
    <source>
        <dbReference type="ARBA" id="ARBA00022737"/>
    </source>
</evidence>
<dbReference type="PROSITE" id="PS00028">
    <property type="entry name" value="ZINC_FINGER_C2H2_1"/>
    <property type="match status" value="3"/>
</dbReference>
<evidence type="ECO:0000256" key="6">
    <source>
        <dbReference type="ARBA" id="ARBA00023163"/>
    </source>
</evidence>